<protein>
    <submittedName>
        <fullName evidence="2">Uncharacterized protein</fullName>
    </submittedName>
</protein>
<dbReference type="PANTHER" id="PTHR10511:SF2">
    <property type="entry name" value="GRANULOCYTE COLONY-STIMULATING FACTOR"/>
    <property type="match status" value="1"/>
</dbReference>
<reference evidence="2" key="1">
    <citation type="submission" date="2025-08" db="UniProtKB">
        <authorList>
            <consortium name="Ensembl"/>
        </authorList>
    </citation>
    <scope>IDENTIFICATION</scope>
</reference>
<keyword evidence="3" id="KW-1185">Reference proteome</keyword>
<dbReference type="Ensembl" id="ENSPMGT00000022060.1">
    <property type="protein sequence ID" value="ENSPMGP00000020695.1"/>
    <property type="gene ID" value="ENSPMGG00000016760.1"/>
</dbReference>
<evidence type="ECO:0000313" key="2">
    <source>
        <dbReference type="Ensembl" id="ENSPMGP00000020695.1"/>
    </source>
</evidence>
<accession>A0A3B4AVE7</accession>
<proteinExistence type="predicted"/>
<dbReference type="Gene3D" id="1.20.1250.10">
    <property type="match status" value="1"/>
</dbReference>
<dbReference type="AlphaFoldDB" id="A0A3B4AVE7"/>
<dbReference type="GO" id="GO:0045639">
    <property type="term" value="P:positive regulation of myeloid cell differentiation"/>
    <property type="evidence" value="ECO:0007669"/>
    <property type="project" value="InterPro"/>
</dbReference>
<evidence type="ECO:0000313" key="3">
    <source>
        <dbReference type="Proteomes" id="UP000261520"/>
    </source>
</evidence>
<keyword evidence="1" id="KW-0732">Signal</keyword>
<dbReference type="SUPFAM" id="SSF47266">
    <property type="entry name" value="4-helical cytokines"/>
    <property type="match status" value="1"/>
</dbReference>
<dbReference type="PANTHER" id="PTHR10511">
    <property type="entry name" value="GRANULOCYTE COLONY-STIMULATING FACTOR"/>
    <property type="match status" value="1"/>
</dbReference>
<dbReference type="InterPro" id="IPR009079">
    <property type="entry name" value="4_helix_cytokine-like_core"/>
</dbReference>
<dbReference type="Proteomes" id="UP000261520">
    <property type="component" value="Unplaced"/>
</dbReference>
<dbReference type="GO" id="GO:0005125">
    <property type="term" value="F:cytokine activity"/>
    <property type="evidence" value="ECO:0007669"/>
    <property type="project" value="InterPro"/>
</dbReference>
<dbReference type="InterPro" id="IPR040117">
    <property type="entry name" value="GCSF/MGF"/>
</dbReference>
<feature type="chain" id="PRO_5017209602" evidence="1">
    <location>
        <begin position="30"/>
        <end position="206"/>
    </location>
</feature>
<evidence type="ECO:0000256" key="1">
    <source>
        <dbReference type="SAM" id="SignalP"/>
    </source>
</evidence>
<reference evidence="2" key="2">
    <citation type="submission" date="2025-09" db="UniProtKB">
        <authorList>
            <consortium name="Ensembl"/>
        </authorList>
    </citation>
    <scope>IDENTIFICATION</scope>
</reference>
<feature type="signal peptide" evidence="1">
    <location>
        <begin position="1"/>
        <end position="29"/>
    </location>
</feature>
<name>A0A3B4AVE7_9GOBI</name>
<sequence>QEQQLGRNRLTLPSPAVPLLLLVVTLAHSAPLGTPQTSDWTQILVRSQSLVQKILQSLVQIHAQIVTSPGLTFDHSGHAPELHLMMSQLQIPTPPLLKPLSPSFTQDCVRRMWEGLEQQQRIVGELSSKQSTLSDLHADLSDLKGQVATVTMGVVNSSPVQSESSILINLHGDYETEVAVHLMLTTLRTFCQDLRRSLRTLESQPV</sequence>
<organism evidence="2 3">
    <name type="scientific">Periophthalmus magnuspinnatus</name>
    <dbReference type="NCBI Taxonomy" id="409849"/>
    <lineage>
        <taxon>Eukaryota</taxon>
        <taxon>Metazoa</taxon>
        <taxon>Chordata</taxon>
        <taxon>Craniata</taxon>
        <taxon>Vertebrata</taxon>
        <taxon>Euteleostomi</taxon>
        <taxon>Actinopterygii</taxon>
        <taxon>Neopterygii</taxon>
        <taxon>Teleostei</taxon>
        <taxon>Neoteleostei</taxon>
        <taxon>Acanthomorphata</taxon>
        <taxon>Gobiaria</taxon>
        <taxon>Gobiiformes</taxon>
        <taxon>Gobioidei</taxon>
        <taxon>Gobiidae</taxon>
        <taxon>Oxudercinae</taxon>
        <taxon>Periophthalmus</taxon>
    </lineage>
</organism>